<organism evidence="1 2">
    <name type="scientific">Sebaldella termitidis (strain ATCC 33386 / NCTC 11300)</name>
    <dbReference type="NCBI Taxonomy" id="526218"/>
    <lineage>
        <taxon>Bacteria</taxon>
        <taxon>Fusobacteriati</taxon>
        <taxon>Fusobacteriota</taxon>
        <taxon>Fusobacteriia</taxon>
        <taxon>Fusobacteriales</taxon>
        <taxon>Leptotrichiaceae</taxon>
        <taxon>Sebaldella</taxon>
    </lineage>
</organism>
<dbReference type="AlphaFoldDB" id="D1AFG2"/>
<proteinExistence type="predicted"/>
<reference evidence="1 2" key="2">
    <citation type="journal article" date="2010" name="Stand. Genomic Sci.">
        <title>Complete genome sequence of Sebaldella termitidis type strain (NCTC 11300).</title>
        <authorList>
            <person name="Harmon-Smith M."/>
            <person name="Celia L."/>
            <person name="Chertkov O."/>
            <person name="Lapidus A."/>
            <person name="Copeland A."/>
            <person name="Glavina Del Rio T."/>
            <person name="Nolan M."/>
            <person name="Lucas S."/>
            <person name="Tice H."/>
            <person name="Cheng J.F."/>
            <person name="Han C."/>
            <person name="Detter J.C."/>
            <person name="Bruce D."/>
            <person name="Goodwin L."/>
            <person name="Pitluck S."/>
            <person name="Pati A."/>
            <person name="Liolios K."/>
            <person name="Ivanova N."/>
            <person name="Mavromatis K."/>
            <person name="Mikhailova N."/>
            <person name="Chen A."/>
            <person name="Palaniappan K."/>
            <person name="Land M."/>
            <person name="Hauser L."/>
            <person name="Chang Y.J."/>
            <person name="Jeffries C.D."/>
            <person name="Brettin T."/>
            <person name="Goker M."/>
            <person name="Beck B."/>
            <person name="Bristow J."/>
            <person name="Eisen J.A."/>
            <person name="Markowitz V."/>
            <person name="Hugenholtz P."/>
            <person name="Kyrpides N.C."/>
            <person name="Klenk H.P."/>
            <person name="Chen F."/>
        </authorList>
    </citation>
    <scope>NUCLEOTIDE SEQUENCE [LARGE SCALE GENOMIC DNA]</scope>
    <source>
        <strain evidence="2">ATCC 33386 / NCTC 11300</strain>
    </source>
</reference>
<reference evidence="2" key="1">
    <citation type="submission" date="2009-09" db="EMBL/GenBank/DDBJ databases">
        <title>The complete chromosome of Sebaldella termitidis ATCC 33386.</title>
        <authorList>
            <consortium name="US DOE Joint Genome Institute (JGI-PGF)"/>
            <person name="Lucas S."/>
            <person name="Copeland A."/>
            <person name="Lapidus A."/>
            <person name="Glavina del Rio T."/>
            <person name="Dalin E."/>
            <person name="Tice H."/>
            <person name="Bruce D."/>
            <person name="Goodwin L."/>
            <person name="Pitluck S."/>
            <person name="Kyrpides N."/>
            <person name="Mavromatis K."/>
            <person name="Ivanova N."/>
            <person name="Mikhailova N."/>
            <person name="Sims D."/>
            <person name="Meincke L."/>
            <person name="Brettin T."/>
            <person name="Detter J.C."/>
            <person name="Han C."/>
            <person name="Larimer F."/>
            <person name="Land M."/>
            <person name="Hauser L."/>
            <person name="Markowitz V."/>
            <person name="Cheng J.F."/>
            <person name="Hugenholtz P."/>
            <person name="Woyke T."/>
            <person name="Wu D."/>
            <person name="Eisen J.A."/>
        </authorList>
    </citation>
    <scope>NUCLEOTIDE SEQUENCE [LARGE SCALE GENOMIC DNA]</scope>
    <source>
        <strain evidence="2">ATCC 33386 / NCTC 11300</strain>
    </source>
</reference>
<dbReference type="Proteomes" id="UP000000845">
    <property type="component" value="Chromosome"/>
</dbReference>
<dbReference type="InterPro" id="IPR005590">
    <property type="entry name" value="DUF333"/>
</dbReference>
<gene>
    <name evidence="1" type="ordered locus">Sterm_0979</name>
</gene>
<name>D1AFG2_SEBTE</name>
<dbReference type="Pfam" id="PF03891">
    <property type="entry name" value="DUF333"/>
    <property type="match status" value="1"/>
</dbReference>
<accession>D1AFG2</accession>
<dbReference type="EMBL" id="CP001739">
    <property type="protein sequence ID" value="ACZ07847.1"/>
    <property type="molecule type" value="Genomic_DNA"/>
</dbReference>
<dbReference type="PROSITE" id="PS51257">
    <property type="entry name" value="PROKAR_LIPOPROTEIN"/>
    <property type="match status" value="1"/>
</dbReference>
<protein>
    <recommendedName>
        <fullName evidence="3">Hemolysin</fullName>
    </recommendedName>
</protein>
<dbReference type="KEGG" id="str:Sterm_0979"/>
<evidence type="ECO:0000313" key="1">
    <source>
        <dbReference type="EMBL" id="ACZ07847.1"/>
    </source>
</evidence>
<dbReference type="STRING" id="526218.Sterm_0979"/>
<evidence type="ECO:0008006" key="3">
    <source>
        <dbReference type="Google" id="ProtNLM"/>
    </source>
</evidence>
<dbReference type="HOGENOM" id="CLU_155318_1_1_0"/>
<dbReference type="RefSeq" id="WP_012860443.1">
    <property type="nucleotide sequence ID" value="NC_013517.1"/>
</dbReference>
<dbReference type="PANTHER" id="PTHR38008:SF2">
    <property type="entry name" value="HEMOLYSIN"/>
    <property type="match status" value="1"/>
</dbReference>
<evidence type="ECO:0000313" key="2">
    <source>
        <dbReference type="Proteomes" id="UP000000845"/>
    </source>
</evidence>
<sequence length="81" mass="8752">MKKLSGLLILIGLTACTSVKSGTGSENTKIGMPNPASKYCVEQGGKSEIRKAENGGSYGVCIFKDGSEEDEWEYFRKNNAK</sequence>
<dbReference type="PANTHER" id="PTHR38008">
    <property type="entry name" value="HEMOLYSIN-RELATED"/>
    <property type="match status" value="1"/>
</dbReference>
<dbReference type="eggNOG" id="COG3042">
    <property type="taxonomic scope" value="Bacteria"/>
</dbReference>
<keyword evidence="2" id="KW-1185">Reference proteome</keyword>